<dbReference type="AlphaFoldDB" id="A0A1B9F2Y5"/>
<name>A0A1B9F2Y5_9BACT</name>
<evidence type="ECO:0000313" key="1">
    <source>
        <dbReference type="EMBL" id="OCC14194.1"/>
    </source>
</evidence>
<dbReference type="Proteomes" id="UP000093080">
    <property type="component" value="Unassembled WGS sequence"/>
</dbReference>
<evidence type="ECO:0000313" key="2">
    <source>
        <dbReference type="Proteomes" id="UP000093080"/>
    </source>
</evidence>
<dbReference type="EMBL" id="MAGO01000017">
    <property type="protein sequence ID" value="OCC14194.1"/>
    <property type="molecule type" value="Genomic_DNA"/>
</dbReference>
<accession>A0A1B9F2Y5</accession>
<gene>
    <name evidence="1" type="ORF">DBT_2399</name>
</gene>
<sequence length="49" mass="5236">MIQGCCFSGFGVDSNDEDGPEPDCAGALPVLRASGKNCVVRRHRPCRVD</sequence>
<dbReference type="STRING" id="1156395.DBT_2399"/>
<organism evidence="1 2">
    <name type="scientific">Dissulfuribacter thermophilus</name>
    <dbReference type="NCBI Taxonomy" id="1156395"/>
    <lineage>
        <taxon>Bacteria</taxon>
        <taxon>Pseudomonadati</taxon>
        <taxon>Thermodesulfobacteriota</taxon>
        <taxon>Dissulfuribacteria</taxon>
        <taxon>Dissulfuribacterales</taxon>
        <taxon>Dissulfuribacteraceae</taxon>
        <taxon>Dissulfuribacter</taxon>
    </lineage>
</organism>
<proteinExistence type="predicted"/>
<reference evidence="1 2" key="1">
    <citation type="submission" date="2016-06" db="EMBL/GenBank/DDBJ databases">
        <title>Respiratory ammonification of nitrate coupled to the oxidation of elemental sulfur in deep-sea autotrophic thermophilic bacteria.</title>
        <authorList>
            <person name="Slobodkina G.B."/>
            <person name="Mardanov A.V."/>
            <person name="Ravin N.V."/>
            <person name="Frolova A.A."/>
            <person name="Viryasiv M.B."/>
            <person name="Chernyh N.A."/>
            <person name="Bonch-Osmolovskaya E.A."/>
            <person name="Slobodkin A.I."/>
        </authorList>
    </citation>
    <scope>NUCLEOTIDE SEQUENCE [LARGE SCALE GENOMIC DNA]</scope>
    <source>
        <strain evidence="1 2">S69</strain>
    </source>
</reference>
<comment type="caution">
    <text evidence="1">The sequence shown here is derived from an EMBL/GenBank/DDBJ whole genome shotgun (WGS) entry which is preliminary data.</text>
</comment>
<keyword evidence="2" id="KW-1185">Reference proteome</keyword>
<protein>
    <submittedName>
        <fullName evidence="1">Uncharacterized protein</fullName>
    </submittedName>
</protein>